<dbReference type="EMBL" id="CP049057">
    <property type="protein sequence ID" value="QIE59481.1"/>
    <property type="molecule type" value="Genomic_DNA"/>
</dbReference>
<dbReference type="Pfam" id="PF19765">
    <property type="entry name" value="DUF6252"/>
    <property type="match status" value="2"/>
</dbReference>
<feature type="signal peptide" evidence="1">
    <location>
        <begin position="1"/>
        <end position="18"/>
    </location>
</feature>
<dbReference type="AlphaFoldDB" id="A0A6G6GP44"/>
<dbReference type="RefSeq" id="WP_164679496.1">
    <property type="nucleotide sequence ID" value="NZ_CP049057.1"/>
</dbReference>
<reference evidence="2 3" key="1">
    <citation type="submission" date="2020-02" db="EMBL/GenBank/DDBJ databases">
        <title>Complete genome sequence of Flavobacteriaceae bacterium.</title>
        <authorList>
            <person name="Kim S.-J."/>
            <person name="Kim Y.-S."/>
            <person name="Kim K.-H."/>
        </authorList>
    </citation>
    <scope>NUCLEOTIDE SEQUENCE [LARGE SCALE GENOMIC DNA]</scope>
    <source>
        <strain evidence="2 3">RR4-40</strain>
    </source>
</reference>
<keyword evidence="3" id="KW-1185">Reference proteome</keyword>
<evidence type="ECO:0000313" key="3">
    <source>
        <dbReference type="Proteomes" id="UP000505306"/>
    </source>
</evidence>
<dbReference type="KEGG" id="mgel:G5B37_07870"/>
<dbReference type="InterPro" id="IPR046219">
    <property type="entry name" value="DUF6252"/>
</dbReference>
<name>A0A6G6GP44_9FLAO</name>
<dbReference type="PROSITE" id="PS51257">
    <property type="entry name" value="PROKAR_LIPOPROTEIN"/>
    <property type="match status" value="1"/>
</dbReference>
<keyword evidence="1" id="KW-0732">Signal</keyword>
<protein>
    <submittedName>
        <fullName evidence="2">Uncharacterized protein</fullName>
    </submittedName>
</protein>
<proteinExistence type="predicted"/>
<dbReference type="Proteomes" id="UP000505306">
    <property type="component" value="Chromosome"/>
</dbReference>
<evidence type="ECO:0000313" key="2">
    <source>
        <dbReference type="EMBL" id="QIE59481.1"/>
    </source>
</evidence>
<organism evidence="2 3">
    <name type="scientific">Rasiella rasia</name>
    <dbReference type="NCBI Taxonomy" id="2744027"/>
    <lineage>
        <taxon>Bacteria</taxon>
        <taxon>Pseudomonadati</taxon>
        <taxon>Bacteroidota</taxon>
        <taxon>Flavobacteriia</taxon>
        <taxon>Flavobacteriales</taxon>
        <taxon>Flavobacteriaceae</taxon>
        <taxon>Rasiella</taxon>
    </lineage>
</organism>
<evidence type="ECO:0000256" key="1">
    <source>
        <dbReference type="SAM" id="SignalP"/>
    </source>
</evidence>
<accession>A0A6G6GP44</accession>
<feature type="chain" id="PRO_5026139461" evidence="1">
    <location>
        <begin position="19"/>
        <end position="269"/>
    </location>
</feature>
<sequence>MKKFLLLLSLACTFVACEDIQDNSPAFQANLDDVLYRALDTRTTVADDGSTAIVGATTDQNISLLLAALQTGTFELNIGNGHQAIYEDAEGQIYSTENGGSGVVNITSRGSSGGNDFLSGNFTFTAILPGIDTVTVSRGLLYQVPVVSGVIEDPEDPSLDGAFVAEIDGNLFDPSTVVAATTDTSITISGALGDDTIQLIIPLTSASGTQTIPGEGFNAIYFISGAEEPAVSGTITIFEHDMTAQSISGTFNFATENHQISLGQFNVDY</sequence>
<gene>
    <name evidence="2" type="ORF">G5B37_07870</name>
</gene>